<keyword evidence="3" id="KW-1185">Reference proteome</keyword>
<dbReference type="OrthoDB" id="1736708at2759"/>
<dbReference type="AlphaFoldDB" id="A0A2P5ADB6"/>
<organism evidence="2 3">
    <name type="scientific">Parasponia andersonii</name>
    <name type="common">Sponia andersonii</name>
    <dbReference type="NCBI Taxonomy" id="3476"/>
    <lineage>
        <taxon>Eukaryota</taxon>
        <taxon>Viridiplantae</taxon>
        <taxon>Streptophyta</taxon>
        <taxon>Embryophyta</taxon>
        <taxon>Tracheophyta</taxon>
        <taxon>Spermatophyta</taxon>
        <taxon>Magnoliopsida</taxon>
        <taxon>eudicotyledons</taxon>
        <taxon>Gunneridae</taxon>
        <taxon>Pentapetalae</taxon>
        <taxon>rosids</taxon>
        <taxon>fabids</taxon>
        <taxon>Rosales</taxon>
        <taxon>Cannabaceae</taxon>
        <taxon>Parasponia</taxon>
    </lineage>
</organism>
<proteinExistence type="predicted"/>
<dbReference type="Pfam" id="PF22936">
    <property type="entry name" value="Pol_BBD"/>
    <property type="match status" value="1"/>
</dbReference>
<protein>
    <recommendedName>
        <fullName evidence="1">Retrovirus-related Pol polyprotein from transposon TNT 1-94-like beta-barrel domain-containing protein</fullName>
    </recommendedName>
</protein>
<dbReference type="Proteomes" id="UP000237105">
    <property type="component" value="Unassembled WGS sequence"/>
</dbReference>
<accession>A0A2P5ADB6</accession>
<reference evidence="3" key="1">
    <citation type="submission" date="2016-06" db="EMBL/GenBank/DDBJ databases">
        <title>Parallel loss of symbiosis genes in relatives of nitrogen-fixing non-legume Parasponia.</title>
        <authorList>
            <person name="Van Velzen R."/>
            <person name="Holmer R."/>
            <person name="Bu F."/>
            <person name="Rutten L."/>
            <person name="Van Zeijl A."/>
            <person name="Liu W."/>
            <person name="Santuari L."/>
            <person name="Cao Q."/>
            <person name="Sharma T."/>
            <person name="Shen D."/>
            <person name="Roswanjaya Y."/>
            <person name="Wardhani T."/>
            <person name="Kalhor M.S."/>
            <person name="Jansen J."/>
            <person name="Van den Hoogen J."/>
            <person name="Gungor B."/>
            <person name="Hartog M."/>
            <person name="Hontelez J."/>
            <person name="Verver J."/>
            <person name="Yang W.-C."/>
            <person name="Schijlen E."/>
            <person name="Repin R."/>
            <person name="Schilthuizen M."/>
            <person name="Schranz E."/>
            <person name="Heidstra R."/>
            <person name="Miyata K."/>
            <person name="Fedorova E."/>
            <person name="Kohlen W."/>
            <person name="Bisseling T."/>
            <person name="Smit S."/>
            <person name="Geurts R."/>
        </authorList>
    </citation>
    <scope>NUCLEOTIDE SEQUENCE [LARGE SCALE GENOMIC DNA]</scope>
    <source>
        <strain evidence="3">cv. WU1-14</strain>
    </source>
</reference>
<dbReference type="InterPro" id="IPR054722">
    <property type="entry name" value="PolX-like_BBD"/>
</dbReference>
<dbReference type="EMBL" id="JXTB01000655">
    <property type="protein sequence ID" value="PON34519.1"/>
    <property type="molecule type" value="Genomic_DNA"/>
</dbReference>
<evidence type="ECO:0000259" key="1">
    <source>
        <dbReference type="Pfam" id="PF22936"/>
    </source>
</evidence>
<name>A0A2P5ADB6_PARAD</name>
<sequence>MAGGEGSGPGIDKFDDNPIDSWILDSGASFHTTAHRDVLENYVTGNYGKVYLADGELLDIVGMGDIRLKMSNGSVWKIQKVRHVPRLMRNLISVG</sequence>
<feature type="domain" description="Retrovirus-related Pol polyprotein from transposon TNT 1-94-like beta-barrel" evidence="1">
    <location>
        <begin position="22"/>
        <end position="95"/>
    </location>
</feature>
<evidence type="ECO:0000313" key="2">
    <source>
        <dbReference type="EMBL" id="PON34519.1"/>
    </source>
</evidence>
<gene>
    <name evidence="2" type="ORF">PanWU01x14_343800</name>
</gene>
<comment type="caution">
    <text evidence="2">The sequence shown here is derived from an EMBL/GenBank/DDBJ whole genome shotgun (WGS) entry which is preliminary data.</text>
</comment>
<evidence type="ECO:0000313" key="3">
    <source>
        <dbReference type="Proteomes" id="UP000237105"/>
    </source>
</evidence>